<name>A0A090N481_OSTTA</name>
<feature type="compositionally biased region" description="Low complexity" evidence="2">
    <location>
        <begin position="252"/>
        <end position="265"/>
    </location>
</feature>
<comment type="caution">
    <text evidence="3">The sequence shown here is derived from an EMBL/GenBank/DDBJ whole genome shotgun (WGS) entry which is preliminary data.</text>
</comment>
<dbReference type="AlphaFoldDB" id="A0A090N481"/>
<feature type="coiled-coil region" evidence="1">
    <location>
        <begin position="434"/>
        <end position="494"/>
    </location>
</feature>
<feature type="region of interest" description="Disordered" evidence="2">
    <location>
        <begin position="244"/>
        <end position="272"/>
    </location>
</feature>
<protein>
    <submittedName>
        <fullName evidence="3">Unnamed product</fullName>
    </submittedName>
</protein>
<reference evidence="3 4" key="2">
    <citation type="journal article" date="2014" name="BMC Genomics">
        <title>An improved genome of the model marine alga Ostreococcus tauri unfolds by assessing Illumina de novo assemblies.</title>
        <authorList>
            <person name="Blanc-Mathieu R."/>
            <person name="Verhelst B."/>
            <person name="Derelle E."/>
            <person name="Rombauts S."/>
            <person name="Bouget F.Y."/>
            <person name="Carre I."/>
            <person name="Chateau A."/>
            <person name="Eyre-Walker A."/>
            <person name="Grimsley N."/>
            <person name="Moreau H."/>
            <person name="Piegu B."/>
            <person name="Rivals E."/>
            <person name="Schackwitz W."/>
            <person name="Van de Peer Y."/>
            <person name="Piganeau G."/>
        </authorList>
    </citation>
    <scope>NUCLEOTIDE SEQUENCE [LARGE SCALE GENOMIC DNA]</scope>
    <source>
        <strain evidence="4">OTTH 0595 / CCAP 157/2 / RCC745</strain>
    </source>
</reference>
<feature type="region of interest" description="Disordered" evidence="2">
    <location>
        <begin position="529"/>
        <end position="558"/>
    </location>
</feature>
<dbReference type="KEGG" id="ota:OT_ostta10g02390"/>
<feature type="region of interest" description="Disordered" evidence="2">
    <location>
        <begin position="45"/>
        <end position="123"/>
    </location>
</feature>
<dbReference type="EMBL" id="CAID01000010">
    <property type="protein sequence ID" value="CEF99408.1"/>
    <property type="molecule type" value="Genomic_DNA"/>
</dbReference>
<keyword evidence="4" id="KW-1185">Reference proteome</keyword>
<dbReference type="OrthoDB" id="10664013at2759"/>
<dbReference type="Proteomes" id="UP000009170">
    <property type="component" value="Unassembled WGS sequence"/>
</dbReference>
<keyword evidence="1" id="KW-0175">Coiled coil</keyword>
<feature type="compositionally biased region" description="Basic and acidic residues" evidence="2">
    <location>
        <begin position="106"/>
        <end position="121"/>
    </location>
</feature>
<organism evidence="3 4">
    <name type="scientific">Ostreococcus tauri</name>
    <name type="common">Marine green alga</name>
    <dbReference type="NCBI Taxonomy" id="70448"/>
    <lineage>
        <taxon>Eukaryota</taxon>
        <taxon>Viridiplantae</taxon>
        <taxon>Chlorophyta</taxon>
        <taxon>Mamiellophyceae</taxon>
        <taxon>Mamiellales</taxon>
        <taxon>Bathycoccaceae</taxon>
        <taxon>Ostreococcus</taxon>
    </lineage>
</organism>
<evidence type="ECO:0000256" key="1">
    <source>
        <dbReference type="SAM" id="Coils"/>
    </source>
</evidence>
<accession>A0A090N481</accession>
<feature type="compositionally biased region" description="Basic and acidic residues" evidence="2">
    <location>
        <begin position="71"/>
        <end position="94"/>
    </location>
</feature>
<dbReference type="RefSeq" id="XP_022839823.1">
    <property type="nucleotide sequence ID" value="XM_022983191.1"/>
</dbReference>
<feature type="compositionally biased region" description="Acidic residues" evidence="2">
    <location>
        <begin position="533"/>
        <end position="542"/>
    </location>
</feature>
<evidence type="ECO:0000256" key="2">
    <source>
        <dbReference type="SAM" id="MobiDB-lite"/>
    </source>
</evidence>
<dbReference type="InParanoid" id="A0A090N481"/>
<evidence type="ECO:0000313" key="3">
    <source>
        <dbReference type="EMBL" id="CEF99408.1"/>
    </source>
</evidence>
<feature type="coiled-coil region" evidence="1">
    <location>
        <begin position="194"/>
        <end position="242"/>
    </location>
</feature>
<proteinExistence type="predicted"/>
<dbReference type="GeneID" id="9832212"/>
<sequence length="593" mass="65413">MGSTSRRDALARAIKTAETLAMANARDKTAGTVSLRVATPVTTKMNGGFRASEGDELRSPLATLSPNARAPVDEGARGRAKGERVTTRGVEAGKSRLARSTSASDEETRAADRETARRNAETFEPVESVDEVLARMRLKVNETQRKEFAKIYDECLEAKSLRVAIENVKDTELRVAHREALRMEEFVRASVDAHDKKDTAIAEASEEISSLKARARESEREVRKLKAENEELARALRLAKKTASPGSKKLVSATTQTSLSASTQTRDGGQNDQLEALRRELTLANSRVESELRQHDAEFMTLNDELTKARDAMRALERDLTEAKDASAFYQRCSNTADERANVAEETACALREEVLETRAEMDKLRVQIERNAVLIAKDQESIMAALASAQARASEAENAPLAQRIDFPEASVATDLMCKCGSVATAKRLNAALMDAVARNTELQSTIATLESKLAHRATEATAQEVGALEERANAAERRLEVARAAMTRYVKESQKCSPAPTVANTIDDLTPLKKAVDQWIEVSEAKHECEQGVDSDDEFDSPPRRRGSLPTPRLRARVAIRRTHGPRPRSLRARTNLPPTRNFVVERESWV</sequence>
<gene>
    <name evidence="3" type="ORF">OT_ostta10g02390</name>
</gene>
<reference evidence="4" key="1">
    <citation type="journal article" date="2006" name="Proc. Natl. Acad. Sci. U.S.A.">
        <title>Genome analysis of the smallest free-living eukaryote Ostreococcus tauri unveils many unique features.</title>
        <authorList>
            <person name="Derelle E."/>
            <person name="Ferraz C."/>
            <person name="Rombauts S."/>
            <person name="Rouze P."/>
            <person name="Worden A.Z."/>
            <person name="Robbens S."/>
            <person name="Partensky F."/>
            <person name="Degroeve S."/>
            <person name="Echeynie S."/>
            <person name="Cooke R."/>
            <person name="Saeys Y."/>
            <person name="Wuyts J."/>
            <person name="Jabbari K."/>
            <person name="Bowler C."/>
            <person name="Panaud O."/>
            <person name="Piegu B."/>
            <person name="Ball S.G."/>
            <person name="Ral J.-P."/>
            <person name="Bouget F.-Y."/>
            <person name="Piganeau G."/>
            <person name="De Baets B."/>
            <person name="Picard A."/>
            <person name="Delseny M."/>
            <person name="Demaille J."/>
            <person name="Van de Peer Y."/>
            <person name="Moreau H."/>
        </authorList>
    </citation>
    <scope>NUCLEOTIDE SEQUENCE [LARGE SCALE GENOMIC DNA]</scope>
    <source>
        <strain evidence="4">OTTH 0595 / CCAP 157/2 / RCC745</strain>
    </source>
</reference>
<evidence type="ECO:0000313" key="4">
    <source>
        <dbReference type="Proteomes" id="UP000009170"/>
    </source>
</evidence>